<gene>
    <name evidence="1" type="ORF">BN85316170</name>
</gene>
<dbReference type="Gene3D" id="3.50.4.20">
    <property type="match status" value="1"/>
</dbReference>
<evidence type="ECO:0000313" key="2">
    <source>
        <dbReference type="Proteomes" id="UP000032737"/>
    </source>
</evidence>
<dbReference type="InterPro" id="IPR038141">
    <property type="entry name" value="YutD-like_sf"/>
</dbReference>
<dbReference type="Proteomes" id="UP000032737">
    <property type="component" value="Chromosome"/>
</dbReference>
<evidence type="ECO:0008006" key="3">
    <source>
        <dbReference type="Google" id="ProtNLM"/>
    </source>
</evidence>
<organism evidence="1 2">
    <name type="scientific">Acholeplasma brassicae</name>
    <dbReference type="NCBI Taxonomy" id="61635"/>
    <lineage>
        <taxon>Bacteria</taxon>
        <taxon>Bacillati</taxon>
        <taxon>Mycoplasmatota</taxon>
        <taxon>Mollicutes</taxon>
        <taxon>Acholeplasmatales</taxon>
        <taxon>Acholeplasmataceae</taxon>
        <taxon>Acholeplasma</taxon>
    </lineage>
</organism>
<accession>U4KSG7</accession>
<dbReference type="OrthoDB" id="1650379at2"/>
<dbReference type="HOGENOM" id="CLU_080936_3_1_14"/>
<keyword evidence="2" id="KW-1185">Reference proteome</keyword>
<dbReference type="EMBL" id="FO681348">
    <property type="protein sequence ID" value="CCV66638.1"/>
    <property type="molecule type" value="Genomic_DNA"/>
</dbReference>
<proteinExistence type="predicted"/>
<dbReference type="KEGG" id="abra:BN85316170"/>
<protein>
    <recommendedName>
        <fullName evidence="3">DUF1027 domain-containing protein</fullName>
    </recommendedName>
</protein>
<name>U4KSG7_9MOLU</name>
<dbReference type="AlphaFoldDB" id="U4KSG7"/>
<dbReference type="Pfam" id="PF06265">
    <property type="entry name" value="YutD-like"/>
    <property type="match status" value="1"/>
</dbReference>
<dbReference type="STRING" id="61635.BN85316170"/>
<evidence type="ECO:0000313" key="1">
    <source>
        <dbReference type="EMBL" id="CCV66638.1"/>
    </source>
</evidence>
<dbReference type="InterPro" id="IPR009370">
    <property type="entry name" value="YutD-like"/>
</dbReference>
<sequence length="88" mass="10435">MIIETQFGNFTLIDQTKDAFDIVKFQERYVPETFDKYDYIVGDVASDLLRIKGFFDNTKEKRNLKTIPDYINETCNFACGYFILKRIK</sequence>
<reference evidence="1 2" key="1">
    <citation type="journal article" date="2013" name="J. Mol. Microbiol. Biotechnol.">
        <title>Analysis of the Complete Genomes of Acholeplasma brassicae , A. palmae and A. laidlawii and Their Comparison to the Obligate Parasites from ' Candidatus Phytoplasma'.</title>
        <authorList>
            <person name="Kube M."/>
            <person name="Siewert C."/>
            <person name="Migdoll A.M."/>
            <person name="Duduk B."/>
            <person name="Holz S."/>
            <person name="Rabus R."/>
            <person name="Seemuller E."/>
            <person name="Mitrovic J."/>
            <person name="Muller I."/>
            <person name="Buttner C."/>
            <person name="Reinhardt R."/>
        </authorList>
    </citation>
    <scope>NUCLEOTIDE SEQUENCE [LARGE SCALE GENOMIC DNA]</scope>
    <source>
        <strain evidence="2">0502</strain>
    </source>
</reference>
<dbReference type="RefSeq" id="WP_030005490.1">
    <property type="nucleotide sequence ID" value="NC_022549.1"/>
</dbReference>